<name>A0A4D6L7H5_VIGUN</name>
<dbReference type="EMBL" id="CP039346">
    <property type="protein sequence ID" value="QCD84430.1"/>
    <property type="molecule type" value="Genomic_DNA"/>
</dbReference>
<accession>A0A4D6L7H5</accession>
<proteinExistence type="predicted"/>
<dbReference type="AlphaFoldDB" id="A0A4D6L7H5"/>
<evidence type="ECO:0000313" key="3">
    <source>
        <dbReference type="Proteomes" id="UP000501690"/>
    </source>
</evidence>
<evidence type="ECO:0000256" key="1">
    <source>
        <dbReference type="SAM" id="SignalP"/>
    </source>
</evidence>
<feature type="signal peptide" evidence="1">
    <location>
        <begin position="1"/>
        <end position="18"/>
    </location>
</feature>
<protein>
    <submittedName>
        <fullName evidence="2">Uncharacterized protein</fullName>
    </submittedName>
</protein>
<keyword evidence="1" id="KW-0732">Signal</keyword>
<reference evidence="2 3" key="1">
    <citation type="submission" date="2019-04" db="EMBL/GenBank/DDBJ databases">
        <title>An improved genome assembly and genetic linkage map for asparagus bean, Vigna unguiculata ssp. sesquipedialis.</title>
        <authorList>
            <person name="Xia Q."/>
            <person name="Zhang R."/>
            <person name="Dong Y."/>
        </authorList>
    </citation>
    <scope>NUCLEOTIDE SEQUENCE [LARGE SCALE GENOMIC DNA]</scope>
    <source>
        <tissue evidence="2">Leaf</tissue>
    </source>
</reference>
<organism evidence="2 3">
    <name type="scientific">Vigna unguiculata</name>
    <name type="common">Cowpea</name>
    <dbReference type="NCBI Taxonomy" id="3917"/>
    <lineage>
        <taxon>Eukaryota</taxon>
        <taxon>Viridiplantae</taxon>
        <taxon>Streptophyta</taxon>
        <taxon>Embryophyta</taxon>
        <taxon>Tracheophyta</taxon>
        <taxon>Spermatophyta</taxon>
        <taxon>Magnoliopsida</taxon>
        <taxon>eudicotyledons</taxon>
        <taxon>Gunneridae</taxon>
        <taxon>Pentapetalae</taxon>
        <taxon>rosids</taxon>
        <taxon>fabids</taxon>
        <taxon>Fabales</taxon>
        <taxon>Fabaceae</taxon>
        <taxon>Papilionoideae</taxon>
        <taxon>50 kb inversion clade</taxon>
        <taxon>NPAAA clade</taxon>
        <taxon>indigoferoid/millettioid clade</taxon>
        <taxon>Phaseoleae</taxon>
        <taxon>Vigna</taxon>
    </lineage>
</organism>
<evidence type="ECO:0000313" key="2">
    <source>
        <dbReference type="EMBL" id="QCD84430.1"/>
    </source>
</evidence>
<sequence length="91" mass="9803">MGTKVVAFSLLDVCVGLGLRVVGQNIDLTREGLDSHCKKLFGPKKVVDVEMVVSDVAASADELSNTFVKEGFEEFGRGSKGGRKDELMEVI</sequence>
<dbReference type="Proteomes" id="UP000501690">
    <property type="component" value="Linkage Group LG2"/>
</dbReference>
<feature type="chain" id="PRO_5020020809" evidence="1">
    <location>
        <begin position="19"/>
        <end position="91"/>
    </location>
</feature>
<gene>
    <name evidence="2" type="ORF">DEO72_LG2g4784</name>
</gene>
<keyword evidence="3" id="KW-1185">Reference proteome</keyword>